<sequence>MSTRIRRQTRKNDTTADLRSLDDVFQQKHGLQKQPAGEDTEPKTLRDRVETARKAAATTKRVAVTAATMHKTPLLYRNRRALRPWYAAAGTAALGSTGALVAGLVDGPGLLGMDLADLAISGGTGATALAGGMIAYKLAQKKVGEQLERSGMAGRLKTGLGAACAWCATAPLTGVTAAEMWLALGLGTVSLSARWWQRIRPAYPVGPAPTPAAKQTETSARPVVDFKKRPTSEIIAGWEADVAATDGGALPGSTIEYKGALTNGRAFTVQLKAGKQTLAMARGAVDKIAGAIKVAEPRIAFELPDIDDPAVIELRVIDNSPVMSGVAYEGPQIVQDERGTHIVLGPYADGEGDALFTVLVEDALLGGYIFGGTNAGKSRVVELIAIGLRKMGIEIWYLDPQEGQSSPALMELADWPLAGLGDDDDPTCNIDALVGAMKGGVRYRSKRLAVNRQKGFTHTRALPGVMVIIDESADVFNEVSPSGLTYGEIFGLLAKKIRKNGIGLLAVGHIYTLGAFGDSKLLRSSLAGFNLIALRTTEKSDSTLLPSGMPDPTVLPELPGFGYIKSKAALRLAAFRAAYVQNPAEWLASLTPWELDNGTANAAGDVYVRRFEIAQEKRRELELELAAMESGDFSFDEEDDSKDTPGAEPAPGAPLVELPALGGGVITLPAKPLTPGAERVMIMLRKGGDWHVNDLAEGLAISPQVVRRHIKAIGETRLTKVRDAVYRVK</sequence>
<feature type="region of interest" description="Disordered" evidence="1">
    <location>
        <begin position="632"/>
        <end position="653"/>
    </location>
</feature>
<evidence type="ECO:0000256" key="1">
    <source>
        <dbReference type="SAM" id="MobiDB-lite"/>
    </source>
</evidence>
<protein>
    <recommendedName>
        <fullName evidence="5">FtsK domain-containing protein</fullName>
    </recommendedName>
</protein>
<dbReference type="AlphaFoldDB" id="A0A1R0KUI3"/>
<organism evidence="3 4">
    <name type="scientific">Amycolatopsis coloradensis</name>
    <dbReference type="NCBI Taxonomy" id="76021"/>
    <lineage>
        <taxon>Bacteria</taxon>
        <taxon>Bacillati</taxon>
        <taxon>Actinomycetota</taxon>
        <taxon>Actinomycetes</taxon>
        <taxon>Pseudonocardiales</taxon>
        <taxon>Pseudonocardiaceae</taxon>
        <taxon>Amycolatopsis</taxon>
    </lineage>
</organism>
<dbReference type="RefSeq" id="WP_076161303.1">
    <property type="nucleotide sequence ID" value="NZ_MQUQ01000007.1"/>
</dbReference>
<dbReference type="Proteomes" id="UP000187486">
    <property type="component" value="Unassembled WGS sequence"/>
</dbReference>
<feature type="region of interest" description="Disordered" evidence="1">
    <location>
        <begin position="1"/>
        <end position="46"/>
    </location>
</feature>
<keyword evidence="2" id="KW-1133">Transmembrane helix</keyword>
<dbReference type="InterPro" id="IPR027417">
    <property type="entry name" value="P-loop_NTPase"/>
</dbReference>
<name>A0A1R0KUI3_9PSEU</name>
<feature type="transmembrane region" description="Helical" evidence="2">
    <location>
        <begin position="118"/>
        <end position="139"/>
    </location>
</feature>
<comment type="caution">
    <text evidence="3">The sequence shown here is derived from an EMBL/GenBank/DDBJ whole genome shotgun (WGS) entry which is preliminary data.</text>
</comment>
<dbReference type="EMBL" id="MQUQ01000007">
    <property type="protein sequence ID" value="OLZ51676.1"/>
    <property type="molecule type" value="Genomic_DNA"/>
</dbReference>
<evidence type="ECO:0000313" key="3">
    <source>
        <dbReference type="EMBL" id="OLZ51676.1"/>
    </source>
</evidence>
<keyword evidence="2" id="KW-0812">Transmembrane</keyword>
<accession>A0A1R0KUI3</accession>
<dbReference type="OrthoDB" id="3648675at2"/>
<evidence type="ECO:0000256" key="2">
    <source>
        <dbReference type="SAM" id="Phobius"/>
    </source>
</evidence>
<proteinExistence type="predicted"/>
<feature type="compositionally biased region" description="Basic and acidic residues" evidence="1">
    <location>
        <begin position="10"/>
        <end position="26"/>
    </location>
</feature>
<gene>
    <name evidence="3" type="ORF">BS329_15540</name>
</gene>
<feature type="transmembrane region" description="Helical" evidence="2">
    <location>
        <begin position="160"/>
        <end position="184"/>
    </location>
</feature>
<keyword evidence="2" id="KW-0472">Membrane</keyword>
<reference evidence="3 4" key="1">
    <citation type="submission" date="2016-01" db="EMBL/GenBank/DDBJ databases">
        <title>Amycolatopsis coloradensis genome sequencing and assembly.</title>
        <authorList>
            <person name="Mayilraj S."/>
        </authorList>
    </citation>
    <scope>NUCLEOTIDE SEQUENCE [LARGE SCALE GENOMIC DNA]</scope>
    <source>
        <strain evidence="3 4">DSM 44225</strain>
    </source>
</reference>
<evidence type="ECO:0008006" key="5">
    <source>
        <dbReference type="Google" id="ProtNLM"/>
    </source>
</evidence>
<keyword evidence="4" id="KW-1185">Reference proteome</keyword>
<feature type="transmembrane region" description="Helical" evidence="2">
    <location>
        <begin position="85"/>
        <end position="106"/>
    </location>
</feature>
<evidence type="ECO:0000313" key="4">
    <source>
        <dbReference type="Proteomes" id="UP000187486"/>
    </source>
</evidence>
<dbReference type="Gene3D" id="3.40.50.300">
    <property type="entry name" value="P-loop containing nucleotide triphosphate hydrolases"/>
    <property type="match status" value="1"/>
</dbReference>